<dbReference type="Pfam" id="PF13531">
    <property type="entry name" value="SBP_bac_11"/>
    <property type="match status" value="1"/>
</dbReference>
<dbReference type="Gene3D" id="3.40.190.10">
    <property type="entry name" value="Periplasmic binding protein-like II"/>
    <property type="match status" value="2"/>
</dbReference>
<gene>
    <name evidence="8" type="ORF">BTO08_20195</name>
</gene>
<dbReference type="PANTHER" id="PTHR30632:SF17">
    <property type="entry name" value="MOLYBDATE-BINDING PROTEIN MODA"/>
    <property type="match status" value="1"/>
</dbReference>
<dbReference type="GO" id="GO:0030288">
    <property type="term" value="C:outer membrane-bounded periplasmic space"/>
    <property type="evidence" value="ECO:0007669"/>
    <property type="project" value="TreeGrafter"/>
</dbReference>
<evidence type="ECO:0000256" key="4">
    <source>
        <dbReference type="ARBA" id="ARBA00022729"/>
    </source>
</evidence>
<dbReference type="InterPro" id="IPR050682">
    <property type="entry name" value="ModA/WtpA"/>
</dbReference>
<comment type="subunit">
    <text evidence="5">The complex is composed of two ATP-binding proteins (ModC), two transmembrane proteins (ModB) and a solute-binding protein (ModA).</text>
</comment>
<dbReference type="Proteomes" id="UP000238730">
    <property type="component" value="Unassembled WGS sequence"/>
</dbReference>
<dbReference type="PANTHER" id="PTHR30632">
    <property type="entry name" value="MOLYBDATE-BINDING PERIPLASMIC PROTEIN"/>
    <property type="match status" value="1"/>
</dbReference>
<dbReference type="OrthoDB" id="9785015at2"/>
<evidence type="ECO:0000256" key="6">
    <source>
        <dbReference type="PIRSR" id="PIRSR004846-1"/>
    </source>
</evidence>
<protein>
    <submittedName>
        <fullName evidence="8">Molybdate ABC transporter substrate-binding protein</fullName>
    </submittedName>
</protein>
<accession>A0A2S7VM43</accession>
<name>A0A2S7VM43_PHOAN</name>
<feature type="signal peptide" evidence="7">
    <location>
        <begin position="1"/>
        <end position="22"/>
    </location>
</feature>
<evidence type="ECO:0000256" key="2">
    <source>
        <dbReference type="ARBA" id="ARBA00022505"/>
    </source>
</evidence>
<proteinExistence type="inferred from homology"/>
<evidence type="ECO:0000256" key="7">
    <source>
        <dbReference type="SAM" id="SignalP"/>
    </source>
</evidence>
<feature type="binding site" evidence="6">
    <location>
        <position position="61"/>
    </location>
    <ligand>
        <name>molybdate</name>
        <dbReference type="ChEBI" id="CHEBI:36264"/>
    </ligand>
</feature>
<dbReference type="AlphaFoldDB" id="A0A2S7VM43"/>
<dbReference type="GO" id="GO:0015689">
    <property type="term" value="P:molybdate ion transport"/>
    <property type="evidence" value="ECO:0007669"/>
    <property type="project" value="InterPro"/>
</dbReference>
<sequence>MTRKLAFATAALLSTLSFSSFAADSNITVFAASSLTNALNDIAAKYQKETGVKTTLSFASSSALARQVALGAPANIYLSANEKWMDYVEQQGAVIDNSRVDVLKNSLVMVAPTDYPQNNIKLTASWDLSKALDGTRLAVGNPANVPAGRYAKQSLEYLKLWQQAEPLLAMANNVRSALVLVERGEAKLGIVYKTDAEISKKVKIVATFPADSHKPITYPMALVKGNATPAAKAFYEYLQHDEAKAIFKQYGFGSVN</sequence>
<dbReference type="NCBIfam" id="NF007958">
    <property type="entry name" value="PRK10677.1"/>
    <property type="match status" value="1"/>
</dbReference>
<evidence type="ECO:0000256" key="1">
    <source>
        <dbReference type="ARBA" id="ARBA00009175"/>
    </source>
</evidence>
<comment type="similarity">
    <text evidence="1">Belongs to the bacterial solute-binding protein ModA family.</text>
</comment>
<feature type="binding site" evidence="6">
    <location>
        <position position="34"/>
    </location>
    <ligand>
        <name>molybdate</name>
        <dbReference type="ChEBI" id="CHEBI:36264"/>
    </ligand>
</feature>
<feature type="binding site" evidence="6">
    <location>
        <position position="174"/>
    </location>
    <ligand>
        <name>molybdate</name>
        <dbReference type="ChEBI" id="CHEBI:36264"/>
    </ligand>
</feature>
<feature type="binding site" evidence="6">
    <location>
        <position position="147"/>
    </location>
    <ligand>
        <name>molybdate</name>
        <dbReference type="ChEBI" id="CHEBI:36264"/>
    </ligand>
</feature>
<dbReference type="GO" id="GO:0030973">
    <property type="term" value="F:molybdate ion binding"/>
    <property type="evidence" value="ECO:0007669"/>
    <property type="project" value="TreeGrafter"/>
</dbReference>
<evidence type="ECO:0000256" key="5">
    <source>
        <dbReference type="ARBA" id="ARBA00062515"/>
    </source>
</evidence>
<dbReference type="GO" id="GO:0046872">
    <property type="term" value="F:metal ion binding"/>
    <property type="evidence" value="ECO:0007669"/>
    <property type="project" value="UniProtKB-KW"/>
</dbReference>
<feature type="binding site" evidence="6">
    <location>
        <position position="192"/>
    </location>
    <ligand>
        <name>molybdate</name>
        <dbReference type="ChEBI" id="CHEBI:36264"/>
    </ligand>
</feature>
<dbReference type="RefSeq" id="WP_105062349.1">
    <property type="nucleotide sequence ID" value="NZ_MSCJ01000003.1"/>
</dbReference>
<dbReference type="InterPro" id="IPR005950">
    <property type="entry name" value="ModA"/>
</dbReference>
<feature type="chain" id="PRO_5015412981" evidence="7">
    <location>
        <begin position="23"/>
        <end position="256"/>
    </location>
</feature>
<evidence type="ECO:0000313" key="8">
    <source>
        <dbReference type="EMBL" id="PQJ62551.1"/>
    </source>
</evidence>
<keyword evidence="3 6" id="KW-0479">Metal-binding</keyword>
<reference evidence="8 9" key="1">
    <citation type="submission" date="2016-12" db="EMBL/GenBank/DDBJ databases">
        <title>Diversity of luminous bacteria.</title>
        <authorList>
            <person name="Yoshizawa S."/>
            <person name="Kogure K."/>
        </authorList>
    </citation>
    <scope>NUCLEOTIDE SEQUENCE [LARGE SCALE GENOMIC DNA]</scope>
    <source>
        <strain evidence="8 9">LC1-200</strain>
    </source>
</reference>
<dbReference type="SUPFAM" id="SSF53850">
    <property type="entry name" value="Periplasmic binding protein-like II"/>
    <property type="match status" value="1"/>
</dbReference>
<dbReference type="CDD" id="cd13536">
    <property type="entry name" value="PBP2_EcModA"/>
    <property type="match status" value="1"/>
</dbReference>
<dbReference type="GO" id="GO:1901359">
    <property type="term" value="F:tungstate binding"/>
    <property type="evidence" value="ECO:0007669"/>
    <property type="project" value="UniProtKB-ARBA"/>
</dbReference>
<evidence type="ECO:0000313" key="9">
    <source>
        <dbReference type="Proteomes" id="UP000238730"/>
    </source>
</evidence>
<dbReference type="PIRSF" id="PIRSF004846">
    <property type="entry name" value="ModA"/>
    <property type="match status" value="1"/>
</dbReference>
<keyword evidence="2 6" id="KW-0500">Molybdenum</keyword>
<comment type="caution">
    <text evidence="8">The sequence shown here is derived from an EMBL/GenBank/DDBJ whole genome shotgun (WGS) entry which is preliminary data.</text>
</comment>
<dbReference type="EMBL" id="MSCJ01000003">
    <property type="protein sequence ID" value="PQJ62551.1"/>
    <property type="molecule type" value="Genomic_DNA"/>
</dbReference>
<evidence type="ECO:0000256" key="3">
    <source>
        <dbReference type="ARBA" id="ARBA00022723"/>
    </source>
</evidence>
<dbReference type="FunFam" id="3.40.190.10:FF:000035">
    <property type="entry name" value="Molybdate ABC transporter substrate-binding protein"/>
    <property type="match status" value="1"/>
</dbReference>
<organism evidence="8 9">
    <name type="scientific">Photobacterium angustum</name>
    <dbReference type="NCBI Taxonomy" id="661"/>
    <lineage>
        <taxon>Bacteria</taxon>
        <taxon>Pseudomonadati</taxon>
        <taxon>Pseudomonadota</taxon>
        <taxon>Gammaproteobacteria</taxon>
        <taxon>Vibrionales</taxon>
        <taxon>Vibrionaceae</taxon>
        <taxon>Photobacterium</taxon>
    </lineage>
</organism>
<dbReference type="NCBIfam" id="TIGR01256">
    <property type="entry name" value="modA"/>
    <property type="match status" value="1"/>
</dbReference>
<keyword evidence="4 7" id="KW-0732">Signal</keyword>